<proteinExistence type="predicted"/>
<dbReference type="PANTHER" id="PTHR36973:SF4">
    <property type="entry name" value="NODULATION PROTEIN"/>
    <property type="match status" value="1"/>
</dbReference>
<feature type="domain" description="Methyltransferase FkbM" evidence="1">
    <location>
        <begin position="11"/>
        <end position="146"/>
    </location>
</feature>
<dbReference type="AlphaFoldDB" id="Q7VJR1"/>
<dbReference type="KEGG" id="hhe:HH_0182"/>
<dbReference type="EMBL" id="AE017125">
    <property type="protein sequence ID" value="AAP76779.1"/>
    <property type="molecule type" value="Genomic_DNA"/>
</dbReference>
<protein>
    <recommendedName>
        <fullName evidence="1">Methyltransferase FkbM domain-containing protein</fullName>
    </recommendedName>
</protein>
<dbReference type="InterPro" id="IPR006342">
    <property type="entry name" value="FkbM_mtfrase"/>
</dbReference>
<dbReference type="NCBIfam" id="TIGR01444">
    <property type="entry name" value="fkbM_fam"/>
    <property type="match status" value="1"/>
</dbReference>
<dbReference type="RefSeq" id="WP_011115025.1">
    <property type="nucleotide sequence ID" value="NC_004917.1"/>
</dbReference>
<dbReference type="GO" id="GO:0008171">
    <property type="term" value="F:O-methyltransferase activity"/>
    <property type="evidence" value="ECO:0007669"/>
    <property type="project" value="TreeGrafter"/>
</dbReference>
<sequence>MGGGASNTQIHCFEPSQHTFNILQNTHSNNPIVHLNNCGLGANEQTMTLYSDGPASGLASLTKRRLTHHNIDFSQSEQVRIITLDNYCANAHIPHIHLLKVDVEGHELDVFNGALGMFEDDKIDMVTFEFGGCNIDTRTYFQDFWYFFKTYNMNIYRILPNQRLYHITSYNESREQFDTTNYVAISTKYGIFK</sequence>
<dbReference type="STRING" id="235279.HH_0182"/>
<dbReference type="SUPFAM" id="SSF53335">
    <property type="entry name" value="S-adenosyl-L-methionine-dependent methyltransferases"/>
    <property type="match status" value="1"/>
</dbReference>
<organism evidence="2 3">
    <name type="scientific">Helicobacter hepaticus (strain ATCC 51449 / 3B1)</name>
    <dbReference type="NCBI Taxonomy" id="235279"/>
    <lineage>
        <taxon>Bacteria</taxon>
        <taxon>Pseudomonadati</taxon>
        <taxon>Campylobacterota</taxon>
        <taxon>Epsilonproteobacteria</taxon>
        <taxon>Campylobacterales</taxon>
        <taxon>Helicobacteraceae</taxon>
        <taxon>Helicobacter</taxon>
    </lineage>
</organism>
<name>Q7VJR1_HELHP</name>
<accession>Q7VJR1</accession>
<evidence type="ECO:0000259" key="1">
    <source>
        <dbReference type="Pfam" id="PF05050"/>
    </source>
</evidence>
<gene>
    <name evidence="2" type="ordered locus">HH_0182</name>
</gene>
<dbReference type="InterPro" id="IPR029063">
    <property type="entry name" value="SAM-dependent_MTases_sf"/>
</dbReference>
<dbReference type="HOGENOM" id="CLU_1407071_0_0_7"/>
<dbReference type="eggNOG" id="COG0438">
    <property type="taxonomic scope" value="Bacteria"/>
</dbReference>
<dbReference type="Proteomes" id="UP000002495">
    <property type="component" value="Chromosome"/>
</dbReference>
<dbReference type="PANTHER" id="PTHR36973">
    <property type="entry name" value="SLL1456 PROTEIN-RELATED"/>
    <property type="match status" value="1"/>
</dbReference>
<evidence type="ECO:0000313" key="2">
    <source>
        <dbReference type="EMBL" id="AAP76779.1"/>
    </source>
</evidence>
<dbReference type="Gene3D" id="3.40.50.150">
    <property type="entry name" value="Vaccinia Virus protein VP39"/>
    <property type="match status" value="1"/>
</dbReference>
<reference evidence="2 3" key="1">
    <citation type="journal article" date="2003" name="Proc. Natl. Acad. Sci. U.S.A.">
        <title>The complete genome sequence of the carcinogenic bacterium Helicobacter hepaticus.</title>
        <authorList>
            <person name="Suerbaum S."/>
            <person name="Josenhans C."/>
            <person name="Sterzenbach T."/>
            <person name="Drescher B."/>
            <person name="Brandt P."/>
            <person name="Bell M."/>
            <person name="Droege M."/>
            <person name="Fartmann B."/>
            <person name="Fischer H.-P."/>
            <person name="Ge Z."/>
            <person name="Hoerster A."/>
            <person name="Holland R."/>
            <person name="Klein K."/>
            <person name="Koenig J."/>
            <person name="Macko L."/>
            <person name="Mendz G.L."/>
            <person name="Nyakatura G."/>
            <person name="Schauer D.B."/>
            <person name="Shen Z."/>
            <person name="Weber J."/>
            <person name="Frosch M."/>
            <person name="Fox J.G."/>
        </authorList>
    </citation>
    <scope>NUCLEOTIDE SEQUENCE [LARGE SCALE GENOMIC DNA]</scope>
    <source>
        <strain evidence="3">ATCC 51449 / 3B1</strain>
    </source>
</reference>
<dbReference type="InterPro" id="IPR053188">
    <property type="entry name" value="FkbM_Methyltransferase"/>
</dbReference>
<dbReference type="Pfam" id="PF05050">
    <property type="entry name" value="Methyltransf_21"/>
    <property type="match status" value="1"/>
</dbReference>
<keyword evidence="3" id="KW-1185">Reference proteome</keyword>
<evidence type="ECO:0000313" key="3">
    <source>
        <dbReference type="Proteomes" id="UP000002495"/>
    </source>
</evidence>